<protein>
    <submittedName>
        <fullName evidence="1">Uncharacterized protein</fullName>
    </submittedName>
</protein>
<gene>
    <name evidence="1" type="ORF">ILYODFUR_006409</name>
</gene>
<name>A0ABV0SLG3_9TELE</name>
<proteinExistence type="predicted"/>
<comment type="caution">
    <text evidence="1">The sequence shown here is derived from an EMBL/GenBank/DDBJ whole genome shotgun (WGS) entry which is preliminary data.</text>
</comment>
<reference evidence="1 2" key="1">
    <citation type="submission" date="2021-06" db="EMBL/GenBank/DDBJ databases">
        <authorList>
            <person name="Palmer J.M."/>
        </authorList>
    </citation>
    <scope>NUCLEOTIDE SEQUENCE [LARGE SCALE GENOMIC DNA]</scope>
    <source>
        <strain evidence="2">if_2019</strain>
        <tissue evidence="1">Muscle</tissue>
    </source>
</reference>
<feature type="non-terminal residue" evidence="1">
    <location>
        <position position="1"/>
    </location>
</feature>
<dbReference type="EMBL" id="JAHRIQ010000393">
    <property type="protein sequence ID" value="MEQ2220528.1"/>
    <property type="molecule type" value="Genomic_DNA"/>
</dbReference>
<evidence type="ECO:0000313" key="2">
    <source>
        <dbReference type="Proteomes" id="UP001482620"/>
    </source>
</evidence>
<keyword evidence="2" id="KW-1185">Reference proteome</keyword>
<evidence type="ECO:0000313" key="1">
    <source>
        <dbReference type="EMBL" id="MEQ2220528.1"/>
    </source>
</evidence>
<accession>A0ABV0SLG3</accession>
<dbReference type="Proteomes" id="UP001482620">
    <property type="component" value="Unassembled WGS sequence"/>
</dbReference>
<organism evidence="1 2">
    <name type="scientific">Ilyodon furcidens</name>
    <name type="common">goldbreast splitfin</name>
    <dbReference type="NCBI Taxonomy" id="33524"/>
    <lineage>
        <taxon>Eukaryota</taxon>
        <taxon>Metazoa</taxon>
        <taxon>Chordata</taxon>
        <taxon>Craniata</taxon>
        <taxon>Vertebrata</taxon>
        <taxon>Euteleostomi</taxon>
        <taxon>Actinopterygii</taxon>
        <taxon>Neopterygii</taxon>
        <taxon>Teleostei</taxon>
        <taxon>Neoteleostei</taxon>
        <taxon>Acanthomorphata</taxon>
        <taxon>Ovalentaria</taxon>
        <taxon>Atherinomorphae</taxon>
        <taxon>Cyprinodontiformes</taxon>
        <taxon>Goodeidae</taxon>
        <taxon>Ilyodon</taxon>
    </lineage>
</organism>
<sequence>CGFNNWQNTRSQQNGDLSRLYSAICTLTPKQKARVLTTHEPVIIKQIKKMDRWMDGRMDGV</sequence>